<dbReference type="EMBL" id="CP006773">
    <property type="protein sequence ID" value="AHD00461.1"/>
    <property type="molecule type" value="Genomic_DNA"/>
</dbReference>
<organism evidence="2 3">
    <name type="scientific">Leisingera methylohalidivorans DSM 14336</name>
    <dbReference type="NCBI Taxonomy" id="999552"/>
    <lineage>
        <taxon>Bacteria</taxon>
        <taxon>Pseudomonadati</taxon>
        <taxon>Pseudomonadota</taxon>
        <taxon>Alphaproteobacteria</taxon>
        <taxon>Rhodobacterales</taxon>
        <taxon>Roseobacteraceae</taxon>
        <taxon>Leisingera</taxon>
    </lineage>
</organism>
<reference evidence="2 3" key="1">
    <citation type="submission" date="2013-09" db="EMBL/GenBank/DDBJ databases">
        <authorList>
            <consortium name="DOE Joint Genome Institute"/>
            <person name="Klenk H.-P."/>
            <person name="Huntemann M."/>
            <person name="Han J."/>
            <person name="Chen A."/>
            <person name="Kyrpides N."/>
            <person name="Mavromatis K."/>
            <person name="Markowitz V."/>
            <person name="Palaniappan K."/>
            <person name="Ivanova N."/>
            <person name="Schaumberg A."/>
            <person name="Pati A."/>
            <person name="Liolios K."/>
            <person name="Nordberg H.P."/>
            <person name="Cantor M.N."/>
            <person name="Hua S.X."/>
            <person name="Woyke T."/>
        </authorList>
    </citation>
    <scope>NUCLEOTIDE SEQUENCE [LARGE SCALE GENOMIC DNA]</scope>
    <source>
        <strain evidence="2 3">DSM 14336</strain>
    </source>
</reference>
<dbReference type="InterPro" id="IPR001387">
    <property type="entry name" value="Cro/C1-type_HTH"/>
</dbReference>
<gene>
    <name evidence="2" type="ORF">METH_06745</name>
</gene>
<dbReference type="RefSeq" id="WP_024089626.1">
    <property type="nucleotide sequence ID" value="NC_023135.1"/>
</dbReference>
<feature type="domain" description="HTH cro/C1-type" evidence="1">
    <location>
        <begin position="12"/>
        <end position="60"/>
    </location>
</feature>
<name>V9VP43_9RHOB</name>
<dbReference type="SMART" id="SM00530">
    <property type="entry name" value="HTH_XRE"/>
    <property type="match status" value="1"/>
</dbReference>
<dbReference type="PROSITE" id="PS50943">
    <property type="entry name" value="HTH_CROC1"/>
    <property type="match status" value="1"/>
</dbReference>
<dbReference type="STRING" id="999552.METH_06745"/>
<dbReference type="KEGG" id="lmd:METH_06745"/>
<dbReference type="PATRIC" id="fig|999552.6.peg.1359"/>
<dbReference type="SUPFAM" id="SSF47413">
    <property type="entry name" value="lambda repressor-like DNA-binding domains"/>
    <property type="match status" value="1"/>
</dbReference>
<sequence>MFDMNITEHISANGLSREKICQEAGISRAFLSLIERNERSPGPQTVGRLAKALGVSVRDLRPDLAGLFGDAA</sequence>
<keyword evidence="3" id="KW-1185">Reference proteome</keyword>
<dbReference type="OrthoDB" id="2986852at2"/>
<evidence type="ECO:0000313" key="3">
    <source>
        <dbReference type="Proteomes" id="UP000018780"/>
    </source>
</evidence>
<dbReference type="GO" id="GO:0003677">
    <property type="term" value="F:DNA binding"/>
    <property type="evidence" value="ECO:0007669"/>
    <property type="project" value="InterPro"/>
</dbReference>
<dbReference type="InterPro" id="IPR010982">
    <property type="entry name" value="Lambda_DNA-bd_dom_sf"/>
</dbReference>
<dbReference type="HOGENOM" id="CLU_2717445_0_0_5"/>
<accession>V9VP43</accession>
<evidence type="ECO:0000259" key="1">
    <source>
        <dbReference type="PROSITE" id="PS50943"/>
    </source>
</evidence>
<dbReference type="AlphaFoldDB" id="V9VP43"/>
<dbReference type="CDD" id="cd00093">
    <property type="entry name" value="HTH_XRE"/>
    <property type="match status" value="1"/>
</dbReference>
<dbReference type="Pfam" id="PF01381">
    <property type="entry name" value="HTH_3"/>
    <property type="match status" value="1"/>
</dbReference>
<proteinExistence type="predicted"/>
<protein>
    <submittedName>
        <fullName evidence="2">XRE family transcriptional regulator</fullName>
    </submittedName>
</protein>
<dbReference type="Gene3D" id="1.10.260.40">
    <property type="entry name" value="lambda repressor-like DNA-binding domains"/>
    <property type="match status" value="1"/>
</dbReference>
<dbReference type="Proteomes" id="UP000018780">
    <property type="component" value="Chromosome"/>
</dbReference>
<evidence type="ECO:0000313" key="2">
    <source>
        <dbReference type="EMBL" id="AHD00461.1"/>
    </source>
</evidence>